<name>A0A8R1W850_ACYPI</name>
<keyword evidence="2" id="KW-1185">Reference proteome</keyword>
<proteinExistence type="predicted"/>
<organism evidence="1 2">
    <name type="scientific">Acyrthosiphon pisum</name>
    <name type="common">Pea aphid</name>
    <dbReference type="NCBI Taxonomy" id="7029"/>
    <lineage>
        <taxon>Eukaryota</taxon>
        <taxon>Metazoa</taxon>
        <taxon>Ecdysozoa</taxon>
        <taxon>Arthropoda</taxon>
        <taxon>Hexapoda</taxon>
        <taxon>Insecta</taxon>
        <taxon>Pterygota</taxon>
        <taxon>Neoptera</taxon>
        <taxon>Paraneoptera</taxon>
        <taxon>Hemiptera</taxon>
        <taxon>Sternorrhyncha</taxon>
        <taxon>Aphidomorpha</taxon>
        <taxon>Aphidoidea</taxon>
        <taxon>Aphididae</taxon>
        <taxon>Macrosiphini</taxon>
        <taxon>Acyrthosiphon</taxon>
    </lineage>
</organism>
<evidence type="ECO:0000313" key="1">
    <source>
        <dbReference type="EnsemblMetazoa" id="XP_003248830.2"/>
    </source>
</evidence>
<accession>A0A8R1W850</accession>
<dbReference type="RefSeq" id="XP_003248830.2">
    <property type="nucleotide sequence ID" value="XM_003248782.2"/>
</dbReference>
<protein>
    <submittedName>
        <fullName evidence="1">Uncharacterized protein</fullName>
    </submittedName>
</protein>
<dbReference type="EnsemblMetazoa" id="XM_003248782.2">
    <property type="protein sequence ID" value="XP_003248830.2"/>
    <property type="gene ID" value="LOC100575294"/>
</dbReference>
<dbReference type="AlphaFoldDB" id="A0A8R1W850"/>
<reference evidence="1" key="2">
    <citation type="submission" date="2022-06" db="UniProtKB">
        <authorList>
            <consortium name="EnsemblMetazoa"/>
        </authorList>
    </citation>
    <scope>IDENTIFICATION</scope>
</reference>
<dbReference type="GeneID" id="100575294"/>
<reference evidence="2" key="1">
    <citation type="submission" date="2010-06" db="EMBL/GenBank/DDBJ databases">
        <authorList>
            <person name="Jiang H."/>
            <person name="Abraham K."/>
            <person name="Ali S."/>
            <person name="Alsbrooks S.L."/>
            <person name="Anim B.N."/>
            <person name="Anosike U.S."/>
            <person name="Attaway T."/>
            <person name="Bandaranaike D.P."/>
            <person name="Battles P.K."/>
            <person name="Bell S.N."/>
            <person name="Bell A.V."/>
            <person name="Beltran B."/>
            <person name="Bickham C."/>
            <person name="Bustamante Y."/>
            <person name="Caleb T."/>
            <person name="Canada A."/>
            <person name="Cardenas V."/>
            <person name="Carter K."/>
            <person name="Chacko J."/>
            <person name="Chandrabose M.N."/>
            <person name="Chavez D."/>
            <person name="Chavez A."/>
            <person name="Chen L."/>
            <person name="Chu H.-S."/>
            <person name="Claassen K.J."/>
            <person name="Cockrell R."/>
            <person name="Collins M."/>
            <person name="Cooper J.A."/>
            <person name="Cree A."/>
            <person name="Curry S.M."/>
            <person name="Da Y."/>
            <person name="Dao M.D."/>
            <person name="Das B."/>
            <person name="Davila M.-L."/>
            <person name="Davy-Carroll L."/>
            <person name="Denson S."/>
            <person name="Dinh H."/>
            <person name="Ebong V.E."/>
            <person name="Edwards J.R."/>
            <person name="Egan A."/>
            <person name="El-Daye J."/>
            <person name="Escobedo L."/>
            <person name="Fernandez S."/>
            <person name="Fernando P.R."/>
            <person name="Flagg N."/>
            <person name="Forbes L.D."/>
            <person name="Fowler R.G."/>
            <person name="Fu Q."/>
            <person name="Gabisi R.A."/>
            <person name="Ganer J."/>
            <person name="Garbino Pronczuk A."/>
            <person name="Garcia R.M."/>
            <person name="Garner T."/>
            <person name="Garrett T.E."/>
            <person name="Gonzalez D.A."/>
            <person name="Hamid H."/>
            <person name="Hawkins E.S."/>
            <person name="Hirani K."/>
            <person name="Hogues M.E."/>
            <person name="Hollins B."/>
            <person name="Hsiao C.-H."/>
            <person name="Jabil R."/>
            <person name="James M.L."/>
            <person name="Jhangiani S.N."/>
            <person name="Johnson B."/>
            <person name="Johnson Q."/>
            <person name="Joshi V."/>
            <person name="Kalu J.B."/>
            <person name="Kam C."/>
            <person name="Kashfia A."/>
            <person name="Keebler J."/>
            <person name="Kisamo H."/>
            <person name="Kovar C.L."/>
            <person name="Lago L.A."/>
            <person name="Lai C.-Y."/>
            <person name="Laidlaw J."/>
            <person name="Lara F."/>
            <person name="Le T.-K."/>
            <person name="Lee S.L."/>
            <person name="Legall F.H."/>
            <person name="Lemon S.J."/>
            <person name="Lewis L.R."/>
            <person name="Li B."/>
            <person name="Liu Y."/>
            <person name="Liu Y.-S."/>
            <person name="Lopez J."/>
            <person name="Lozado R.J."/>
            <person name="Lu J."/>
            <person name="Madu R.C."/>
            <person name="Maheshwari M."/>
            <person name="Maheshwari R."/>
            <person name="Malloy K."/>
            <person name="Martinez E."/>
            <person name="Mathew T."/>
            <person name="Mercado I.C."/>
            <person name="Mercado C."/>
            <person name="Meyer B."/>
            <person name="Montgomery K."/>
            <person name="Morgan M.B."/>
            <person name="Munidasa M."/>
            <person name="Nazareth L.V."/>
            <person name="Nelson J."/>
            <person name="Ng B.M."/>
            <person name="Nguyen N.B."/>
            <person name="Nguyen P.Q."/>
            <person name="Nguyen T."/>
            <person name="Obregon M."/>
            <person name="Okwuonu G.O."/>
            <person name="Onwere C.G."/>
            <person name="Orozco G."/>
            <person name="Parra A."/>
            <person name="Patel S."/>
            <person name="Patil S."/>
            <person name="Perez A."/>
            <person name="Perez Y."/>
            <person name="Pham C."/>
            <person name="Primus E.L."/>
            <person name="Pu L.-L."/>
            <person name="Puazo M."/>
            <person name="Qin X."/>
            <person name="Quiroz J.B."/>
            <person name="Reese J."/>
            <person name="Richards S."/>
            <person name="Rives C.M."/>
            <person name="Robberts R."/>
            <person name="Ruiz S.J."/>
            <person name="Ruiz M.J."/>
            <person name="Santibanez J."/>
            <person name="Schneider B.W."/>
            <person name="Sisson I."/>
            <person name="Smith M."/>
            <person name="Sodergren E."/>
            <person name="Song X.-Z."/>
            <person name="Song B.B."/>
            <person name="Summersgill H."/>
            <person name="Thelus R."/>
            <person name="Thornton R.D."/>
            <person name="Trejos Z.Y."/>
            <person name="Usmani K."/>
            <person name="Vattathil S."/>
            <person name="Villasana D."/>
            <person name="Walker D.L."/>
            <person name="Wang S."/>
            <person name="Wang K."/>
            <person name="White C.S."/>
            <person name="Williams A.C."/>
            <person name="Williamson J."/>
            <person name="Wilson K."/>
            <person name="Woghiren I.O."/>
            <person name="Woodworth J.R."/>
            <person name="Worley K.C."/>
            <person name="Wright R.A."/>
            <person name="Wu W."/>
            <person name="Young L."/>
            <person name="Zhang L."/>
            <person name="Zhang J."/>
            <person name="Zhu Y."/>
            <person name="Muzny D.M."/>
            <person name="Weinstock G."/>
            <person name="Gibbs R.A."/>
        </authorList>
    </citation>
    <scope>NUCLEOTIDE SEQUENCE [LARGE SCALE GENOMIC DNA]</scope>
    <source>
        <strain evidence="2">LSR1</strain>
    </source>
</reference>
<evidence type="ECO:0000313" key="2">
    <source>
        <dbReference type="Proteomes" id="UP000007819"/>
    </source>
</evidence>
<sequence>MIVVKKCSMSSTVCRRFDKLISRNVSIQIESDLHLKTKEESLNWLNYLTSSKELGALFIVNQFNDSKISNLRYSFEKLKSKIAAAPFICILSKAEHICAELKSIGFNALNISWDGLSTEPKNTETILASIDFLLQNSNTSESYSFICSKENNNTSK</sequence>
<dbReference type="Proteomes" id="UP000007819">
    <property type="component" value="Unassembled WGS sequence"/>
</dbReference>
<dbReference type="KEGG" id="api:100575294"/>